<feature type="domain" description="MurNAc-LAA" evidence="5">
    <location>
        <begin position="489"/>
        <end position="601"/>
    </location>
</feature>
<dbReference type="Pfam" id="PF01520">
    <property type="entry name" value="Amidase_3"/>
    <property type="match status" value="1"/>
</dbReference>
<dbReference type="GO" id="GO:0030288">
    <property type="term" value="C:outer membrane-bounded periplasmic space"/>
    <property type="evidence" value="ECO:0007669"/>
    <property type="project" value="TreeGrafter"/>
</dbReference>
<comment type="catalytic activity">
    <reaction evidence="1">
        <text>Hydrolyzes the link between N-acetylmuramoyl residues and L-amino acid residues in certain cell-wall glycopeptides.</text>
        <dbReference type="EC" id="3.5.1.28"/>
    </reaction>
</comment>
<evidence type="ECO:0000313" key="6">
    <source>
        <dbReference type="EMBL" id="MCP9291981.1"/>
    </source>
</evidence>
<comment type="caution">
    <text evidence="6">The sequence shown here is derived from an EMBL/GenBank/DDBJ whole genome shotgun (WGS) entry which is preliminary data.</text>
</comment>
<evidence type="ECO:0000256" key="1">
    <source>
        <dbReference type="ARBA" id="ARBA00001561"/>
    </source>
</evidence>
<gene>
    <name evidence="6" type="ORF">NM125_10375</name>
</gene>
<dbReference type="EMBL" id="JANDBC010000002">
    <property type="protein sequence ID" value="MCP9291981.1"/>
    <property type="molecule type" value="Genomic_DNA"/>
</dbReference>
<dbReference type="CDD" id="cd02696">
    <property type="entry name" value="MurNAc-LAA"/>
    <property type="match status" value="1"/>
</dbReference>
<evidence type="ECO:0000256" key="3">
    <source>
        <dbReference type="ARBA" id="ARBA00022801"/>
    </source>
</evidence>
<feature type="signal peptide" evidence="4">
    <location>
        <begin position="1"/>
        <end position="22"/>
    </location>
</feature>
<dbReference type="SUPFAM" id="SSF53187">
    <property type="entry name" value="Zn-dependent exopeptidases"/>
    <property type="match status" value="1"/>
</dbReference>
<proteinExistence type="predicted"/>
<evidence type="ECO:0000256" key="4">
    <source>
        <dbReference type="SAM" id="SignalP"/>
    </source>
</evidence>
<dbReference type="InterPro" id="IPR021731">
    <property type="entry name" value="AMIN_dom"/>
</dbReference>
<feature type="chain" id="PRO_5040803826" description="N-acetylmuramoyl-L-alanine amidase" evidence="4">
    <location>
        <begin position="23"/>
        <end position="619"/>
    </location>
</feature>
<accession>A0A9X2L418</accession>
<dbReference type="GO" id="GO:0008745">
    <property type="term" value="F:N-acetylmuramoyl-L-alanine amidase activity"/>
    <property type="evidence" value="ECO:0007669"/>
    <property type="project" value="UniProtKB-EC"/>
</dbReference>
<dbReference type="GO" id="GO:0009253">
    <property type="term" value="P:peptidoglycan catabolic process"/>
    <property type="evidence" value="ECO:0007669"/>
    <property type="project" value="InterPro"/>
</dbReference>
<sequence length="619" mass="69429">MKYLSLLAAFLVVHFTPQCLQAQVDSVRVDTVQADTTIAVSDSLYLNIVIPETDTVTYSFSRYRVAANTNPAANAYINGKPVKVYESGAFIHMMEHRSDTTQIEFRVELNGEELTKTMYLVRPEAPEPIDTKGNVISDRMMKPTSELWLVTGETLDVQFLGTPGKEVVFNIDYFKNNIPMKEVPEEIAGIEGLYKGSYTIKPGDKVKDKHITFKMKKGLFGYEKKKSEYTVSFNNFPRVAEVMDENAYLNIGMGTDRLGGARYGSLEPGVKLNITGRKADNYRVQLSKSLSAWIPVRFVELQNEYTSPATSLTGNIRVSGRDESDMITLTLSEKLPYITYQELDPNVIIVDVFGATSNTNWKIKHNSSQGIRNVTWNQVEDDRFRLEIELNHSQNWGYTVGYGWGSQLNVEVKRPPVVTNFNSPLDGRTISVDAGHGGDNRGSLGAAGNLEKDVTLQLSYLVKELLEESGATVVLPRTDDSYVYMSERKEITLDEDADLLVSIHTNSIGYGSDPLDVRGTGSFYKHIAFKPLAAIMYDKMMELGFKDYGLTGSFNFSLNAPIEFPNVLVETAFISNPEEEILLTDPDFQRKIAEQIVKGLEEFYLQHGYLETVSDMPDK</sequence>
<dbReference type="PANTHER" id="PTHR30404">
    <property type="entry name" value="N-ACETYLMURAMOYL-L-ALANINE AMIDASE"/>
    <property type="match status" value="1"/>
</dbReference>
<protein>
    <recommendedName>
        <fullName evidence="2">N-acetylmuramoyl-L-alanine amidase</fullName>
        <ecNumber evidence="2">3.5.1.28</ecNumber>
    </recommendedName>
</protein>
<dbReference type="EC" id="3.5.1.28" evidence="2"/>
<dbReference type="Gene3D" id="3.40.630.40">
    <property type="entry name" value="Zn-dependent exopeptidases"/>
    <property type="match status" value="1"/>
</dbReference>
<dbReference type="RefSeq" id="WP_255134855.1">
    <property type="nucleotide sequence ID" value="NZ_JANDBC010000002.1"/>
</dbReference>
<dbReference type="InterPro" id="IPR050695">
    <property type="entry name" value="N-acetylmuramoyl_amidase_3"/>
</dbReference>
<evidence type="ECO:0000256" key="2">
    <source>
        <dbReference type="ARBA" id="ARBA00011901"/>
    </source>
</evidence>
<dbReference type="InterPro" id="IPR002508">
    <property type="entry name" value="MurNAc-LAA_cat"/>
</dbReference>
<dbReference type="Pfam" id="PF11741">
    <property type="entry name" value="AMIN"/>
    <property type="match status" value="1"/>
</dbReference>
<organism evidence="6 7">
    <name type="scientific">Gracilimonas sediminicola</name>
    <dbReference type="NCBI Taxonomy" id="2952158"/>
    <lineage>
        <taxon>Bacteria</taxon>
        <taxon>Pseudomonadati</taxon>
        <taxon>Balneolota</taxon>
        <taxon>Balneolia</taxon>
        <taxon>Balneolales</taxon>
        <taxon>Balneolaceae</taxon>
        <taxon>Gracilimonas</taxon>
    </lineage>
</organism>
<evidence type="ECO:0000313" key="7">
    <source>
        <dbReference type="Proteomes" id="UP001139125"/>
    </source>
</evidence>
<keyword evidence="7" id="KW-1185">Reference proteome</keyword>
<evidence type="ECO:0000259" key="5">
    <source>
        <dbReference type="SMART" id="SM00646"/>
    </source>
</evidence>
<keyword evidence="4" id="KW-0732">Signal</keyword>
<reference evidence="6" key="1">
    <citation type="submission" date="2022-06" db="EMBL/GenBank/DDBJ databases">
        <title>Gracilimonas sp. CAU 1638 isolated from sea sediment.</title>
        <authorList>
            <person name="Kim W."/>
        </authorList>
    </citation>
    <scope>NUCLEOTIDE SEQUENCE</scope>
    <source>
        <strain evidence="6">CAU 1638</strain>
    </source>
</reference>
<dbReference type="Gene3D" id="2.60.40.3500">
    <property type="match status" value="1"/>
</dbReference>
<keyword evidence="3" id="KW-0378">Hydrolase</keyword>
<name>A0A9X2L418_9BACT</name>
<dbReference type="Proteomes" id="UP001139125">
    <property type="component" value="Unassembled WGS sequence"/>
</dbReference>
<dbReference type="AlphaFoldDB" id="A0A9X2L418"/>
<dbReference type="SMART" id="SM00646">
    <property type="entry name" value="Ami_3"/>
    <property type="match status" value="1"/>
</dbReference>
<dbReference type="PANTHER" id="PTHR30404:SF0">
    <property type="entry name" value="N-ACETYLMURAMOYL-L-ALANINE AMIDASE AMIC"/>
    <property type="match status" value="1"/>
</dbReference>